<dbReference type="Proteomes" id="UP000639772">
    <property type="component" value="Unassembled WGS sequence"/>
</dbReference>
<gene>
    <name evidence="4" type="ORF">HPP92_005402</name>
</gene>
<dbReference type="GO" id="GO:0008270">
    <property type="term" value="F:zinc ion binding"/>
    <property type="evidence" value="ECO:0007669"/>
    <property type="project" value="UniProtKB-KW"/>
</dbReference>
<protein>
    <recommendedName>
        <fullName evidence="1">PHD finger protein ALFIN-LIKE</fullName>
    </recommendedName>
</protein>
<dbReference type="Pfam" id="PF12165">
    <property type="entry name" value="Alfin"/>
    <property type="match status" value="1"/>
</dbReference>
<dbReference type="EMBL" id="JADCNM010000002">
    <property type="protein sequence ID" value="KAG0494408.1"/>
    <property type="molecule type" value="Genomic_DNA"/>
</dbReference>
<comment type="similarity">
    <text evidence="1">Belongs to the Alfin family.</text>
</comment>
<keyword evidence="1" id="KW-0539">Nucleus</keyword>
<keyword evidence="2" id="KW-0472">Membrane</keyword>
<keyword evidence="1" id="KW-0804">Transcription</keyword>
<keyword evidence="1" id="KW-0863">Zinc-finger</keyword>
<dbReference type="GO" id="GO:0006355">
    <property type="term" value="P:regulation of DNA-templated transcription"/>
    <property type="evidence" value="ECO:0007669"/>
    <property type="project" value="UniProtKB-UniRule"/>
</dbReference>
<dbReference type="InterPro" id="IPR021998">
    <property type="entry name" value="Alfin_N"/>
</dbReference>
<reference evidence="4 5" key="1">
    <citation type="journal article" date="2020" name="Nat. Food">
        <title>A phased Vanilla planifolia genome enables genetic improvement of flavour and production.</title>
        <authorList>
            <person name="Hasing T."/>
            <person name="Tang H."/>
            <person name="Brym M."/>
            <person name="Khazi F."/>
            <person name="Huang T."/>
            <person name="Chambers A.H."/>
        </authorList>
    </citation>
    <scope>NUCLEOTIDE SEQUENCE [LARGE SCALE GENOMIC DNA]</scope>
    <source>
        <tissue evidence="4">Leaf</tissue>
    </source>
</reference>
<dbReference type="PANTHER" id="PTHR12321:SF98">
    <property type="entry name" value="PHD FINGER PROTEIN ALFIN-LIKE 5"/>
    <property type="match status" value="1"/>
</dbReference>
<feature type="transmembrane region" description="Helical" evidence="2">
    <location>
        <begin position="65"/>
        <end position="86"/>
    </location>
</feature>
<feature type="non-terminal residue" evidence="4">
    <location>
        <position position="100"/>
    </location>
</feature>
<evidence type="ECO:0000256" key="2">
    <source>
        <dbReference type="SAM" id="Phobius"/>
    </source>
</evidence>
<keyword evidence="1" id="KW-0862">Zinc</keyword>
<comment type="subunit">
    <text evidence="1">Interacts with H3K4me3 and to a lesser extent with H3K4me2.</text>
</comment>
<keyword evidence="1" id="KW-0479">Metal-binding</keyword>
<dbReference type="GO" id="GO:0003712">
    <property type="term" value="F:transcription coregulator activity"/>
    <property type="evidence" value="ECO:0007669"/>
    <property type="project" value="TreeGrafter"/>
</dbReference>
<sequence length="100" mass="11473">LHESIKPILALDEDTPPYLKKDSNLDEPDFSQISQIQLSRRFSHPSQIRKPILPSSPRWYARKDWLALVAVHSDAWLLVVAFYFGARFGFDKTDSTSPSD</sequence>
<dbReference type="GO" id="GO:0005634">
    <property type="term" value="C:nucleus"/>
    <property type="evidence" value="ECO:0007669"/>
    <property type="project" value="UniProtKB-SubCell"/>
</dbReference>
<comment type="function">
    <text evidence="1">Histone-binding component that specifically recognizes H3 tails trimethylated on 'Lys-4' (H3K4me3), which mark transcription start sites of virtually all active genes.</text>
</comment>
<dbReference type="GO" id="GO:0000976">
    <property type="term" value="F:transcription cis-regulatory region binding"/>
    <property type="evidence" value="ECO:0007669"/>
    <property type="project" value="TreeGrafter"/>
</dbReference>
<keyword evidence="1" id="KW-0156">Chromatin regulator</keyword>
<proteinExistence type="inferred from homology"/>
<evidence type="ECO:0000313" key="4">
    <source>
        <dbReference type="EMBL" id="KAG0494408.1"/>
    </source>
</evidence>
<dbReference type="OrthoDB" id="436852at2759"/>
<dbReference type="PANTHER" id="PTHR12321">
    <property type="entry name" value="CPG BINDING PROTEIN"/>
    <property type="match status" value="1"/>
</dbReference>
<comment type="caution">
    <text evidence="4">The sequence shown here is derived from an EMBL/GenBank/DDBJ whole genome shotgun (WGS) entry which is preliminary data.</text>
</comment>
<dbReference type="AlphaFoldDB" id="A0A835VEM4"/>
<comment type="subcellular location">
    <subcellularLocation>
        <location evidence="1">Nucleus</location>
    </subcellularLocation>
</comment>
<dbReference type="InterPro" id="IPR045104">
    <property type="entry name" value="Alfin"/>
</dbReference>
<organism evidence="4 5">
    <name type="scientific">Vanilla planifolia</name>
    <name type="common">Vanilla</name>
    <dbReference type="NCBI Taxonomy" id="51239"/>
    <lineage>
        <taxon>Eukaryota</taxon>
        <taxon>Viridiplantae</taxon>
        <taxon>Streptophyta</taxon>
        <taxon>Embryophyta</taxon>
        <taxon>Tracheophyta</taxon>
        <taxon>Spermatophyta</taxon>
        <taxon>Magnoliopsida</taxon>
        <taxon>Liliopsida</taxon>
        <taxon>Asparagales</taxon>
        <taxon>Orchidaceae</taxon>
        <taxon>Vanilloideae</taxon>
        <taxon>Vanilleae</taxon>
        <taxon>Vanilla</taxon>
    </lineage>
</organism>
<keyword evidence="2" id="KW-1133">Transmembrane helix</keyword>
<feature type="domain" description="Alfin N-terminal" evidence="3">
    <location>
        <begin position="61"/>
        <end position="91"/>
    </location>
</feature>
<keyword evidence="1" id="KW-0805">Transcription regulation</keyword>
<evidence type="ECO:0000313" key="5">
    <source>
        <dbReference type="Proteomes" id="UP000639772"/>
    </source>
</evidence>
<name>A0A835VEM4_VANPL</name>
<keyword evidence="2" id="KW-0812">Transmembrane</keyword>
<evidence type="ECO:0000256" key="1">
    <source>
        <dbReference type="RuleBase" id="RU369089"/>
    </source>
</evidence>
<evidence type="ECO:0000259" key="3">
    <source>
        <dbReference type="Pfam" id="PF12165"/>
    </source>
</evidence>
<dbReference type="GO" id="GO:0042393">
    <property type="term" value="F:histone binding"/>
    <property type="evidence" value="ECO:0007669"/>
    <property type="project" value="UniProtKB-UniRule"/>
</dbReference>
<accession>A0A835VEM4</accession>
<dbReference type="GO" id="GO:0006325">
    <property type="term" value="P:chromatin organization"/>
    <property type="evidence" value="ECO:0007669"/>
    <property type="project" value="UniProtKB-UniRule"/>
</dbReference>
<comment type="domain">
    <text evidence="1">The PHD-type zinc finger mediates the binding to H3K4me3.</text>
</comment>